<feature type="transmembrane region" description="Helical" evidence="1">
    <location>
        <begin position="42"/>
        <end position="62"/>
    </location>
</feature>
<dbReference type="AlphaFoldDB" id="A0A6J5ZYI0"/>
<keyword evidence="1" id="KW-1133">Transmembrane helix</keyword>
<proteinExistence type="predicted"/>
<organism evidence="2">
    <name type="scientific">freshwater metagenome</name>
    <dbReference type="NCBI Taxonomy" id="449393"/>
    <lineage>
        <taxon>unclassified sequences</taxon>
        <taxon>metagenomes</taxon>
        <taxon>ecological metagenomes</taxon>
    </lineage>
</organism>
<evidence type="ECO:0000256" key="1">
    <source>
        <dbReference type="SAM" id="Phobius"/>
    </source>
</evidence>
<feature type="transmembrane region" description="Helical" evidence="1">
    <location>
        <begin position="113"/>
        <end position="135"/>
    </location>
</feature>
<feature type="transmembrane region" description="Helical" evidence="1">
    <location>
        <begin position="74"/>
        <end position="93"/>
    </location>
</feature>
<reference evidence="2" key="1">
    <citation type="submission" date="2020-05" db="EMBL/GenBank/DDBJ databases">
        <authorList>
            <person name="Chiriac C."/>
            <person name="Salcher M."/>
            <person name="Ghai R."/>
            <person name="Kavagutti S V."/>
        </authorList>
    </citation>
    <scope>NUCLEOTIDE SEQUENCE</scope>
</reference>
<gene>
    <name evidence="2" type="ORF">UFOPK3331_02233</name>
</gene>
<keyword evidence="1" id="KW-0472">Membrane</keyword>
<evidence type="ECO:0000313" key="2">
    <source>
        <dbReference type="EMBL" id="CAB4347461.1"/>
    </source>
</evidence>
<dbReference type="EMBL" id="CAESAL010000178">
    <property type="protein sequence ID" value="CAB4347461.1"/>
    <property type="molecule type" value="Genomic_DNA"/>
</dbReference>
<protein>
    <submittedName>
        <fullName evidence="2">Unannotated protein</fullName>
    </submittedName>
</protein>
<keyword evidence="1" id="KW-0812">Transmembrane</keyword>
<name>A0A6J5ZYI0_9ZZZZ</name>
<sequence>MILWFAGVSFVFVWWVFRSPALDYRLVMLGSVLPVGEVVFGGPRVLHALLAPVALLGILMLATQKRRLVRRRWIGIPIGMMMHLVLDGIWARPKAFWWPFFGADFGAGGLPEFGHSVTLTVIFELVGFACFVWAWKAFDFSNPKTREQFVRTGHLSRESTQPPPTC</sequence>
<accession>A0A6J5ZYI0</accession>